<dbReference type="InterPro" id="IPR008928">
    <property type="entry name" value="6-hairpin_glycosidase_sf"/>
</dbReference>
<dbReference type="Pfam" id="PF20736">
    <property type="entry name" value="Glyco_hydro127M"/>
    <property type="match status" value="1"/>
</dbReference>
<gene>
    <name evidence="4" type="ORF">HAHE_33570</name>
</gene>
<dbReference type="PANTHER" id="PTHR31151">
    <property type="entry name" value="PROLINE-TRNA LIGASE (DUF1680)"/>
    <property type="match status" value="1"/>
</dbReference>
<dbReference type="SUPFAM" id="SSF48208">
    <property type="entry name" value="Six-hairpin glycosidases"/>
    <property type="match status" value="1"/>
</dbReference>
<feature type="region of interest" description="Disordered" evidence="1">
    <location>
        <begin position="129"/>
        <end position="148"/>
    </location>
</feature>
<reference evidence="4 5" key="1">
    <citation type="submission" date="2021-06" db="EMBL/GenBank/DDBJ databases">
        <title>Complete genome of Haloferula helveola possessing various polysaccharide degrading enzymes.</title>
        <authorList>
            <person name="Takami H."/>
            <person name="Huang C."/>
            <person name="Hamasaki K."/>
        </authorList>
    </citation>
    <scope>NUCLEOTIDE SEQUENCE [LARGE SCALE GENOMIC DNA]</scope>
    <source>
        <strain evidence="4 5">CN-1</strain>
    </source>
</reference>
<name>A0ABN6HA68_9BACT</name>
<evidence type="ECO:0000313" key="4">
    <source>
        <dbReference type="EMBL" id="BCX49449.1"/>
    </source>
</evidence>
<accession>A0ABN6HA68</accession>
<evidence type="ECO:0000259" key="3">
    <source>
        <dbReference type="Pfam" id="PF20736"/>
    </source>
</evidence>
<proteinExistence type="predicted"/>
<organism evidence="4 5">
    <name type="scientific">Haloferula helveola</name>
    <dbReference type="NCBI Taxonomy" id="490095"/>
    <lineage>
        <taxon>Bacteria</taxon>
        <taxon>Pseudomonadati</taxon>
        <taxon>Verrucomicrobiota</taxon>
        <taxon>Verrucomicrobiia</taxon>
        <taxon>Verrucomicrobiales</taxon>
        <taxon>Verrucomicrobiaceae</taxon>
        <taxon>Haloferula</taxon>
    </lineage>
</organism>
<dbReference type="PANTHER" id="PTHR31151:SF0">
    <property type="entry name" value="PROLINE-TRNA LIGASE (DUF1680)"/>
    <property type="match status" value="1"/>
</dbReference>
<evidence type="ECO:0000313" key="5">
    <source>
        <dbReference type="Proteomes" id="UP001374893"/>
    </source>
</evidence>
<dbReference type="EMBL" id="AP024702">
    <property type="protein sequence ID" value="BCX49449.1"/>
    <property type="molecule type" value="Genomic_DNA"/>
</dbReference>
<keyword evidence="5" id="KW-1185">Reference proteome</keyword>
<dbReference type="RefSeq" id="WP_338686048.1">
    <property type="nucleotide sequence ID" value="NZ_AP024702.1"/>
</dbReference>
<sequence>MKAYLAPFIALLPILGTAKPVGPLFNREPLADKPFSELPLGSIQPHGWLKDELERMANGMTGHLDEWYPEVCGDRNAWLGGDGDTWERGPYWIDGLYPLARLLNDEALQAKAQRWIEWTLANQREDGYIGPTELSNNERSGPPPSGAQILEPDDWWPRMVMLKILQQHYLATGDSRVIDCMRRYFRYQLRTLPEAPLHDPGNPKSGSWWAAQRGGENLMVVLWLYNVTGDAFLLELGHLIHEQTVPVTEWFSPGPQNHIQIRADQDRPALHCVNLAQMMKTPTIRWQQDKDPLHLKATENAFSDIRTFHGQPNGLYGGDEGMHGDAPDRGSELCSAVEMMFSLEKMFEITGNPLHGDRLERIAFNALPTQCTDDHRSRQYFQQTNQVLVDHGDRDFFNDGGDRLVYGLLQGYPCCTCNLHQGWPKFTQHLWMASQDRGIAAVAYAPSSVTAKVADGKEIKITQSGDYPFRETVVMTVHTPAPVDFPLHLRIPAWAPTAELTVNGDTLAAPKPGTMHPLKRKWKDGDEIRLRLRMPVRITRWFANSRTVERGPLVFALDVKSSKKDVVQTAPVNVPDSAPHRGYLEFRPDSPWNYALHASVIRQPARHIRFEFADSVASNPWTSETAPLKLKTNGIRLPYWTMARHSAARPPQSPAELPEGAEPEPITLIPYGATTLRITEFPWVGPKRR</sequence>
<evidence type="ECO:0000256" key="1">
    <source>
        <dbReference type="SAM" id="MobiDB-lite"/>
    </source>
</evidence>
<dbReference type="InterPro" id="IPR012878">
    <property type="entry name" value="Beta-AFase-like_GH127_cat"/>
</dbReference>
<dbReference type="Pfam" id="PF07944">
    <property type="entry name" value="Beta-AFase-like_GH127_cat"/>
    <property type="match status" value="1"/>
</dbReference>
<dbReference type="Proteomes" id="UP001374893">
    <property type="component" value="Chromosome"/>
</dbReference>
<dbReference type="InterPro" id="IPR049046">
    <property type="entry name" value="Beta-AFase-like_GH127_middle"/>
</dbReference>
<protein>
    <submittedName>
        <fullName evidence="4">Acetyl-CoA carboxylase</fullName>
    </submittedName>
</protein>
<feature type="domain" description="Non-reducing end beta-L-arabinofuranosidase-like GH127 middle" evidence="3">
    <location>
        <begin position="439"/>
        <end position="534"/>
    </location>
</feature>
<evidence type="ECO:0000259" key="2">
    <source>
        <dbReference type="Pfam" id="PF07944"/>
    </source>
</evidence>
<feature type="domain" description="Non-reducing end beta-L-arabinofuranosidase-like GH127 catalytic" evidence="2">
    <location>
        <begin position="91"/>
        <end position="427"/>
    </location>
</feature>